<evidence type="ECO:0000256" key="5">
    <source>
        <dbReference type="HAMAP-Rule" id="MF_01114"/>
    </source>
</evidence>
<dbReference type="AlphaFoldDB" id="A0A6M4IPQ6"/>
<dbReference type="InterPro" id="IPR053925">
    <property type="entry name" value="RecX_HTH_3rd"/>
</dbReference>
<keyword evidence="4 5" id="KW-0963">Cytoplasm</keyword>
<gene>
    <name evidence="5" type="primary">recX</name>
    <name evidence="7" type="ORF">HKW67_04755</name>
</gene>
<evidence type="ECO:0000256" key="3">
    <source>
        <dbReference type="ARBA" id="ARBA00018111"/>
    </source>
</evidence>
<sequence>MLESSRRPGRFVLTLADGRIFTVAIGALTETGATRSGVELDAEAVAYLVRESAITDLSDRAVGALARGRKTRRELEIRLRRVQPDAALIAEALDRLTAIGVLSDEDVAHAEAAARLRRGEAPAKVRQVLRRKGVEGRTVNDAVTAAISEDGFDELAACRALAEKRVRALGSKEPAVLRRRLVAFLQRRGFGGSVIGQVLREVLGRQSEIESE</sequence>
<comment type="function">
    <text evidence="5">Modulates RecA activity.</text>
</comment>
<dbReference type="Gene3D" id="1.10.10.10">
    <property type="entry name" value="Winged helix-like DNA-binding domain superfamily/Winged helix DNA-binding domain"/>
    <property type="match status" value="2"/>
</dbReference>
<comment type="subcellular location">
    <subcellularLocation>
        <location evidence="1 5">Cytoplasm</location>
    </subcellularLocation>
</comment>
<dbReference type="GO" id="GO:0006282">
    <property type="term" value="P:regulation of DNA repair"/>
    <property type="evidence" value="ECO:0007669"/>
    <property type="project" value="UniProtKB-UniRule"/>
</dbReference>
<name>A0A6M4IPQ6_9BACT</name>
<dbReference type="Pfam" id="PF21981">
    <property type="entry name" value="RecX_HTH3"/>
    <property type="match status" value="1"/>
</dbReference>
<dbReference type="Proteomes" id="UP000500938">
    <property type="component" value="Chromosome"/>
</dbReference>
<feature type="domain" description="RecX third three-helical" evidence="6">
    <location>
        <begin position="153"/>
        <end position="199"/>
    </location>
</feature>
<dbReference type="GO" id="GO:0005737">
    <property type="term" value="C:cytoplasm"/>
    <property type="evidence" value="ECO:0007669"/>
    <property type="project" value="UniProtKB-SubCell"/>
</dbReference>
<keyword evidence="8" id="KW-1185">Reference proteome</keyword>
<dbReference type="InterPro" id="IPR036388">
    <property type="entry name" value="WH-like_DNA-bd_sf"/>
</dbReference>
<dbReference type="EMBL" id="CP053085">
    <property type="protein sequence ID" value="QJR34872.1"/>
    <property type="molecule type" value="Genomic_DNA"/>
</dbReference>
<organism evidence="7 8">
    <name type="scientific">Gemmatimonas groenlandica</name>
    <dbReference type="NCBI Taxonomy" id="2732249"/>
    <lineage>
        <taxon>Bacteria</taxon>
        <taxon>Pseudomonadati</taxon>
        <taxon>Gemmatimonadota</taxon>
        <taxon>Gemmatimonadia</taxon>
        <taxon>Gemmatimonadales</taxon>
        <taxon>Gemmatimonadaceae</taxon>
        <taxon>Gemmatimonas</taxon>
    </lineage>
</organism>
<comment type="similarity">
    <text evidence="2 5">Belongs to the RecX family.</text>
</comment>
<dbReference type="RefSeq" id="WP_171224299.1">
    <property type="nucleotide sequence ID" value="NZ_CP053085.1"/>
</dbReference>
<evidence type="ECO:0000256" key="4">
    <source>
        <dbReference type="ARBA" id="ARBA00022490"/>
    </source>
</evidence>
<dbReference type="InterPro" id="IPR003783">
    <property type="entry name" value="Regulatory_RecX"/>
</dbReference>
<accession>A0A6M4IPQ6</accession>
<dbReference type="PANTHER" id="PTHR33602:SF1">
    <property type="entry name" value="REGULATORY PROTEIN RECX FAMILY PROTEIN"/>
    <property type="match status" value="1"/>
</dbReference>
<protein>
    <recommendedName>
        <fullName evidence="3 5">Regulatory protein RecX</fullName>
    </recommendedName>
</protein>
<evidence type="ECO:0000256" key="2">
    <source>
        <dbReference type="ARBA" id="ARBA00009695"/>
    </source>
</evidence>
<proteinExistence type="inferred from homology"/>
<evidence type="ECO:0000313" key="7">
    <source>
        <dbReference type="EMBL" id="QJR34872.1"/>
    </source>
</evidence>
<dbReference type="HAMAP" id="MF_01114">
    <property type="entry name" value="RecX"/>
    <property type="match status" value="1"/>
</dbReference>
<dbReference type="PANTHER" id="PTHR33602">
    <property type="entry name" value="REGULATORY PROTEIN RECX FAMILY PROTEIN"/>
    <property type="match status" value="1"/>
</dbReference>
<dbReference type="KEGG" id="ggr:HKW67_04755"/>
<evidence type="ECO:0000259" key="6">
    <source>
        <dbReference type="Pfam" id="PF21981"/>
    </source>
</evidence>
<reference evidence="7 8" key="1">
    <citation type="submission" date="2020-05" db="EMBL/GenBank/DDBJ databases">
        <title>Complete genome sequence of Gemmatimonas greenlandica TET16.</title>
        <authorList>
            <person name="Zeng Y."/>
        </authorList>
    </citation>
    <scope>NUCLEOTIDE SEQUENCE [LARGE SCALE GENOMIC DNA]</scope>
    <source>
        <strain evidence="7 8">TET16</strain>
    </source>
</reference>
<evidence type="ECO:0000313" key="8">
    <source>
        <dbReference type="Proteomes" id="UP000500938"/>
    </source>
</evidence>
<evidence type="ECO:0000256" key="1">
    <source>
        <dbReference type="ARBA" id="ARBA00004496"/>
    </source>
</evidence>